<dbReference type="Gene3D" id="3.40.30.10">
    <property type="entry name" value="Glutaredoxin"/>
    <property type="match status" value="1"/>
</dbReference>
<dbReference type="Pfam" id="PF13409">
    <property type="entry name" value="GST_N_2"/>
    <property type="match status" value="1"/>
</dbReference>
<evidence type="ECO:0000313" key="4">
    <source>
        <dbReference type="Proteomes" id="UP001515480"/>
    </source>
</evidence>
<comment type="caution">
    <text evidence="3">The sequence shown here is derived from an EMBL/GenBank/DDBJ whole genome shotgun (WGS) entry which is preliminary data.</text>
</comment>
<dbReference type="InterPro" id="IPR010987">
    <property type="entry name" value="Glutathione-S-Trfase_C-like"/>
</dbReference>
<dbReference type="InterPro" id="IPR004045">
    <property type="entry name" value="Glutathione_S-Trfase_N"/>
</dbReference>
<dbReference type="PROSITE" id="PS50405">
    <property type="entry name" value="GST_CTER"/>
    <property type="match status" value="1"/>
</dbReference>
<dbReference type="InterPro" id="IPR016639">
    <property type="entry name" value="GST_Omega/GSH"/>
</dbReference>
<gene>
    <name evidence="3" type="ORF">AB1Y20_021608</name>
</gene>
<dbReference type="SUPFAM" id="SSF47616">
    <property type="entry name" value="GST C-terminal domain-like"/>
    <property type="match status" value="1"/>
</dbReference>
<dbReference type="InterPro" id="IPR036282">
    <property type="entry name" value="Glutathione-S-Trfase_C_sf"/>
</dbReference>
<name>A0AB34JMR6_PRYPA</name>
<evidence type="ECO:0000259" key="2">
    <source>
        <dbReference type="PROSITE" id="PS50405"/>
    </source>
</evidence>
<dbReference type="Proteomes" id="UP001515480">
    <property type="component" value="Unassembled WGS sequence"/>
</dbReference>
<keyword evidence="4" id="KW-1185">Reference proteome</keyword>
<dbReference type="AlphaFoldDB" id="A0AB34JMR6"/>
<dbReference type="GO" id="GO:0004364">
    <property type="term" value="F:glutathione transferase activity"/>
    <property type="evidence" value="ECO:0007669"/>
    <property type="project" value="InterPro"/>
</dbReference>
<dbReference type="Pfam" id="PF13410">
    <property type="entry name" value="GST_C_2"/>
    <property type="match status" value="1"/>
</dbReference>
<proteinExistence type="predicted"/>
<feature type="domain" description="GST C-terminal" evidence="2">
    <location>
        <begin position="241"/>
        <end position="376"/>
    </location>
</feature>
<dbReference type="CDD" id="cd03190">
    <property type="entry name" value="GST_C_Omega_like"/>
    <property type="match status" value="1"/>
</dbReference>
<dbReference type="Gene3D" id="1.20.1050.10">
    <property type="match status" value="1"/>
</dbReference>
<feature type="compositionally biased region" description="Pro residues" evidence="1">
    <location>
        <begin position="73"/>
        <end position="82"/>
    </location>
</feature>
<dbReference type="EMBL" id="JBGBPQ010000007">
    <property type="protein sequence ID" value="KAL1521962.1"/>
    <property type="molecule type" value="Genomic_DNA"/>
</dbReference>
<dbReference type="GO" id="GO:0005737">
    <property type="term" value="C:cytoplasm"/>
    <property type="evidence" value="ECO:0007669"/>
    <property type="project" value="TreeGrafter"/>
</dbReference>
<feature type="region of interest" description="Disordered" evidence="1">
    <location>
        <begin position="64"/>
        <end position="84"/>
    </location>
</feature>
<reference evidence="3 4" key="1">
    <citation type="journal article" date="2024" name="Science">
        <title>Giant polyketide synthase enzymes in the biosynthesis of giant marine polyether toxins.</title>
        <authorList>
            <person name="Fallon T.R."/>
            <person name="Shende V.V."/>
            <person name="Wierzbicki I.H."/>
            <person name="Pendleton A.L."/>
            <person name="Watervoot N.F."/>
            <person name="Auber R.P."/>
            <person name="Gonzalez D.J."/>
            <person name="Wisecaver J.H."/>
            <person name="Moore B.S."/>
        </authorList>
    </citation>
    <scope>NUCLEOTIDE SEQUENCE [LARGE SCALE GENOMIC DNA]</scope>
    <source>
        <strain evidence="3 4">12B1</strain>
    </source>
</reference>
<accession>A0AB34JMR6</accession>
<dbReference type="InterPro" id="IPR047047">
    <property type="entry name" value="GST_Omega-like_C"/>
</dbReference>
<feature type="region of interest" description="Disordered" evidence="1">
    <location>
        <begin position="21"/>
        <end position="50"/>
    </location>
</feature>
<protein>
    <recommendedName>
        <fullName evidence="2">GST C-terminal domain-containing protein</fullName>
    </recommendedName>
</protein>
<evidence type="ECO:0000256" key="1">
    <source>
        <dbReference type="SAM" id="MobiDB-lite"/>
    </source>
</evidence>
<dbReference type="SUPFAM" id="SSF52833">
    <property type="entry name" value="Thioredoxin-like"/>
    <property type="match status" value="1"/>
</dbReference>
<evidence type="ECO:0000313" key="3">
    <source>
        <dbReference type="EMBL" id="KAL1521962.1"/>
    </source>
</evidence>
<dbReference type="PANTHER" id="PTHR32419:SF6">
    <property type="entry name" value="GLUTATHIONE S-TRANSFERASE OMEGA-LIKE 1-RELATED"/>
    <property type="match status" value="1"/>
</dbReference>
<organism evidence="3 4">
    <name type="scientific">Prymnesium parvum</name>
    <name type="common">Toxic golden alga</name>
    <dbReference type="NCBI Taxonomy" id="97485"/>
    <lineage>
        <taxon>Eukaryota</taxon>
        <taxon>Haptista</taxon>
        <taxon>Haptophyta</taxon>
        <taxon>Prymnesiophyceae</taxon>
        <taxon>Prymnesiales</taxon>
        <taxon>Prymnesiaceae</taxon>
        <taxon>Prymnesium</taxon>
    </lineage>
</organism>
<dbReference type="InterPro" id="IPR036249">
    <property type="entry name" value="Thioredoxin-like_sf"/>
</dbReference>
<dbReference type="PANTHER" id="PTHR32419">
    <property type="entry name" value="GLUTATHIONYL-HYDROQUINONE REDUCTASE"/>
    <property type="match status" value="1"/>
</dbReference>
<sequence>MALLLAPLASLRLIPTPSLRLHSPSLAHPPGRTALPLRYSSPRLSHRPSPQPFASLRLSAALRSSPTALADDSPPPSPPPPRARTALDEIRAPQAGRYHLYVALGCPWATGVLAALKYKGLGGAIGHSVVHPTWQRTRPDEEADEHCGWHFRAPGEAAVSNALGYGAFECDGALVPDVVNGCRTVRELYDLAGDEAGKYSTPVLWCKQEGTIVCNESFDILKMLDSAFDELCEWPERRLFKPDEMAEAEQLNEWIYPKLNNGVYRAGFATTQEAYRLAHDDVFASLERLEERFASRESTFLTGDELTWLDIRLYMTLVRFDPVYVVYFKTSHKRIADYPNLLRFMRACYAIPAIKETTNMRHIKMHYFTSHPKMNMYGIIPEHDGPALE</sequence>